<protein>
    <submittedName>
        <fullName evidence="2">Uncharacterized protein</fullName>
    </submittedName>
</protein>
<evidence type="ECO:0000313" key="2">
    <source>
        <dbReference type="EMBL" id="KAG5631606.1"/>
    </source>
</evidence>
<proteinExistence type="predicted"/>
<accession>A0A9J6B4C8</accession>
<sequence>MSEKGWLRKSGGSVLSPEGKDQVGGERAQSTCRGIVLRSGIMSPNDTEHVDAEVFLVEFNKFIVANIGLFMCFRLARERGRGTKTTRLMA</sequence>
<organism evidence="2 3">
    <name type="scientific">Solanum commersonii</name>
    <name type="common">Commerson's wild potato</name>
    <name type="synonym">Commerson's nightshade</name>
    <dbReference type="NCBI Taxonomy" id="4109"/>
    <lineage>
        <taxon>Eukaryota</taxon>
        <taxon>Viridiplantae</taxon>
        <taxon>Streptophyta</taxon>
        <taxon>Embryophyta</taxon>
        <taxon>Tracheophyta</taxon>
        <taxon>Spermatophyta</taxon>
        <taxon>Magnoliopsida</taxon>
        <taxon>eudicotyledons</taxon>
        <taxon>Gunneridae</taxon>
        <taxon>Pentapetalae</taxon>
        <taxon>asterids</taxon>
        <taxon>lamiids</taxon>
        <taxon>Solanales</taxon>
        <taxon>Solanaceae</taxon>
        <taxon>Solanoideae</taxon>
        <taxon>Solaneae</taxon>
        <taxon>Solanum</taxon>
    </lineage>
</organism>
<feature type="region of interest" description="Disordered" evidence="1">
    <location>
        <begin position="1"/>
        <end position="29"/>
    </location>
</feature>
<dbReference type="Proteomes" id="UP000824120">
    <property type="component" value="Chromosome 1"/>
</dbReference>
<comment type="caution">
    <text evidence="2">The sequence shown here is derived from an EMBL/GenBank/DDBJ whole genome shotgun (WGS) entry which is preliminary data.</text>
</comment>
<dbReference type="EMBL" id="JACXVP010000001">
    <property type="protein sequence ID" value="KAG5631606.1"/>
    <property type="molecule type" value="Genomic_DNA"/>
</dbReference>
<evidence type="ECO:0000313" key="3">
    <source>
        <dbReference type="Proteomes" id="UP000824120"/>
    </source>
</evidence>
<keyword evidence="3" id="KW-1185">Reference proteome</keyword>
<gene>
    <name evidence="2" type="ORF">H5410_003323</name>
</gene>
<name>A0A9J6B4C8_SOLCO</name>
<dbReference type="AlphaFoldDB" id="A0A9J6B4C8"/>
<reference evidence="2 3" key="1">
    <citation type="submission" date="2020-09" db="EMBL/GenBank/DDBJ databases">
        <title>De no assembly of potato wild relative species, Solanum commersonii.</title>
        <authorList>
            <person name="Cho K."/>
        </authorList>
    </citation>
    <scope>NUCLEOTIDE SEQUENCE [LARGE SCALE GENOMIC DNA]</scope>
    <source>
        <strain evidence="2">LZ3.2</strain>
        <tissue evidence="2">Leaf</tissue>
    </source>
</reference>
<evidence type="ECO:0000256" key="1">
    <source>
        <dbReference type="SAM" id="MobiDB-lite"/>
    </source>
</evidence>